<gene>
    <name evidence="1" type="ORF">L1987_58621</name>
</gene>
<keyword evidence="2" id="KW-1185">Reference proteome</keyword>
<sequence length="118" mass="12819">MAMEEETTRTRSENITGGIHRRKKTTTSSIASTPLPPSSTHQEAYLSSPDHGSPSRRHVASSVWSTATATTSVGLSKPRRSSSPATDSPVSHLTWKDTADLKDSRPSFPMWTPLLTIT</sequence>
<name>A0ACB9DG24_9ASTR</name>
<reference evidence="2" key="1">
    <citation type="journal article" date="2022" name="Mol. Ecol. Resour.">
        <title>The genomes of chicory, endive, great burdock and yacon provide insights into Asteraceae palaeo-polyploidization history and plant inulin production.</title>
        <authorList>
            <person name="Fan W."/>
            <person name="Wang S."/>
            <person name="Wang H."/>
            <person name="Wang A."/>
            <person name="Jiang F."/>
            <person name="Liu H."/>
            <person name="Zhao H."/>
            <person name="Xu D."/>
            <person name="Zhang Y."/>
        </authorList>
    </citation>
    <scope>NUCLEOTIDE SEQUENCE [LARGE SCALE GENOMIC DNA]</scope>
    <source>
        <strain evidence="2">cv. Yunnan</strain>
    </source>
</reference>
<comment type="caution">
    <text evidence="1">The sequence shown here is derived from an EMBL/GenBank/DDBJ whole genome shotgun (WGS) entry which is preliminary data.</text>
</comment>
<reference evidence="1 2" key="2">
    <citation type="journal article" date="2022" name="Mol. Ecol. Resour.">
        <title>The genomes of chicory, endive, great burdock and yacon provide insights into Asteraceae paleo-polyploidization history and plant inulin production.</title>
        <authorList>
            <person name="Fan W."/>
            <person name="Wang S."/>
            <person name="Wang H."/>
            <person name="Wang A."/>
            <person name="Jiang F."/>
            <person name="Liu H."/>
            <person name="Zhao H."/>
            <person name="Xu D."/>
            <person name="Zhang Y."/>
        </authorList>
    </citation>
    <scope>NUCLEOTIDE SEQUENCE [LARGE SCALE GENOMIC DNA]</scope>
    <source>
        <strain evidence="2">cv. Yunnan</strain>
        <tissue evidence="1">Leaves</tissue>
    </source>
</reference>
<organism evidence="1 2">
    <name type="scientific">Smallanthus sonchifolius</name>
    <dbReference type="NCBI Taxonomy" id="185202"/>
    <lineage>
        <taxon>Eukaryota</taxon>
        <taxon>Viridiplantae</taxon>
        <taxon>Streptophyta</taxon>
        <taxon>Embryophyta</taxon>
        <taxon>Tracheophyta</taxon>
        <taxon>Spermatophyta</taxon>
        <taxon>Magnoliopsida</taxon>
        <taxon>eudicotyledons</taxon>
        <taxon>Gunneridae</taxon>
        <taxon>Pentapetalae</taxon>
        <taxon>asterids</taxon>
        <taxon>campanulids</taxon>
        <taxon>Asterales</taxon>
        <taxon>Asteraceae</taxon>
        <taxon>Asteroideae</taxon>
        <taxon>Heliantheae alliance</taxon>
        <taxon>Millerieae</taxon>
        <taxon>Smallanthus</taxon>
    </lineage>
</organism>
<accession>A0ACB9DG24</accession>
<proteinExistence type="predicted"/>
<protein>
    <submittedName>
        <fullName evidence="1">Uncharacterized protein</fullName>
    </submittedName>
</protein>
<evidence type="ECO:0000313" key="1">
    <source>
        <dbReference type="EMBL" id="KAI3745507.1"/>
    </source>
</evidence>
<evidence type="ECO:0000313" key="2">
    <source>
        <dbReference type="Proteomes" id="UP001056120"/>
    </source>
</evidence>
<dbReference type="EMBL" id="CM042036">
    <property type="protein sequence ID" value="KAI3745507.1"/>
    <property type="molecule type" value="Genomic_DNA"/>
</dbReference>
<dbReference type="Proteomes" id="UP001056120">
    <property type="component" value="Linkage Group LG19"/>
</dbReference>